<dbReference type="AlphaFoldDB" id="A0A5B7IR18"/>
<name>A0A5B7IR18_PORTR</name>
<dbReference type="EMBL" id="VSRR010065740">
    <property type="protein sequence ID" value="MPC84549.1"/>
    <property type="molecule type" value="Genomic_DNA"/>
</dbReference>
<reference evidence="2 3" key="1">
    <citation type="submission" date="2019-05" db="EMBL/GenBank/DDBJ databases">
        <title>Another draft genome of Portunus trituberculatus and its Hox gene families provides insights of decapod evolution.</title>
        <authorList>
            <person name="Jeong J.-H."/>
            <person name="Song I."/>
            <person name="Kim S."/>
            <person name="Choi T."/>
            <person name="Kim D."/>
            <person name="Ryu S."/>
            <person name="Kim W."/>
        </authorList>
    </citation>
    <scope>NUCLEOTIDE SEQUENCE [LARGE SCALE GENOMIC DNA]</scope>
    <source>
        <tissue evidence="2">Muscle</tissue>
    </source>
</reference>
<keyword evidence="3" id="KW-1185">Reference proteome</keyword>
<evidence type="ECO:0000256" key="1">
    <source>
        <dbReference type="SAM" id="MobiDB-lite"/>
    </source>
</evidence>
<proteinExistence type="predicted"/>
<accession>A0A5B7IR18</accession>
<sequence>MEGASSAKEQSPSQQSRRFCMRVGWEMNSWSLRVCARTSVSAPQARAKRISCSRKGGTRSHPSSGLDLS</sequence>
<protein>
    <submittedName>
        <fullName evidence="2">Uncharacterized protein</fullName>
    </submittedName>
</protein>
<organism evidence="2 3">
    <name type="scientific">Portunus trituberculatus</name>
    <name type="common">Swimming crab</name>
    <name type="synonym">Neptunus trituberculatus</name>
    <dbReference type="NCBI Taxonomy" id="210409"/>
    <lineage>
        <taxon>Eukaryota</taxon>
        <taxon>Metazoa</taxon>
        <taxon>Ecdysozoa</taxon>
        <taxon>Arthropoda</taxon>
        <taxon>Crustacea</taxon>
        <taxon>Multicrustacea</taxon>
        <taxon>Malacostraca</taxon>
        <taxon>Eumalacostraca</taxon>
        <taxon>Eucarida</taxon>
        <taxon>Decapoda</taxon>
        <taxon>Pleocyemata</taxon>
        <taxon>Brachyura</taxon>
        <taxon>Eubrachyura</taxon>
        <taxon>Portunoidea</taxon>
        <taxon>Portunidae</taxon>
        <taxon>Portuninae</taxon>
        <taxon>Portunus</taxon>
    </lineage>
</organism>
<evidence type="ECO:0000313" key="2">
    <source>
        <dbReference type="EMBL" id="MPC84549.1"/>
    </source>
</evidence>
<evidence type="ECO:0000313" key="3">
    <source>
        <dbReference type="Proteomes" id="UP000324222"/>
    </source>
</evidence>
<gene>
    <name evidence="2" type="ORF">E2C01_079290</name>
</gene>
<dbReference type="Proteomes" id="UP000324222">
    <property type="component" value="Unassembled WGS sequence"/>
</dbReference>
<comment type="caution">
    <text evidence="2">The sequence shown here is derived from an EMBL/GenBank/DDBJ whole genome shotgun (WGS) entry which is preliminary data.</text>
</comment>
<feature type="region of interest" description="Disordered" evidence="1">
    <location>
        <begin position="39"/>
        <end position="69"/>
    </location>
</feature>
<feature type="compositionally biased region" description="Basic residues" evidence="1">
    <location>
        <begin position="46"/>
        <end position="58"/>
    </location>
</feature>